<evidence type="ECO:0000256" key="3">
    <source>
        <dbReference type="ARBA" id="ARBA00022448"/>
    </source>
</evidence>
<keyword evidence="7" id="KW-0067">ATP-binding</keyword>
<evidence type="ECO:0000256" key="10">
    <source>
        <dbReference type="ARBA" id="ARBA00023010"/>
    </source>
</evidence>
<dbReference type="GO" id="GO:0005524">
    <property type="term" value="F:ATP binding"/>
    <property type="evidence" value="ECO:0007669"/>
    <property type="project" value="UniProtKB-KW"/>
</dbReference>
<dbReference type="GO" id="GO:0004386">
    <property type="term" value="F:helicase activity"/>
    <property type="evidence" value="ECO:0007669"/>
    <property type="project" value="UniProtKB-KW"/>
</dbReference>
<evidence type="ECO:0000256" key="2">
    <source>
        <dbReference type="ARBA" id="ARBA00007650"/>
    </source>
</evidence>
<dbReference type="FunFam" id="3.40.50.300:FF:000429">
    <property type="entry name" value="Preprotein translocase subunit SecA"/>
    <property type="match status" value="1"/>
</dbReference>
<dbReference type="InterPro" id="IPR001650">
    <property type="entry name" value="Helicase_C-like"/>
</dbReference>
<evidence type="ECO:0000256" key="9">
    <source>
        <dbReference type="ARBA" id="ARBA00022967"/>
    </source>
</evidence>
<keyword evidence="14" id="KW-0378">Hydrolase</keyword>
<keyword evidence="9" id="KW-1278">Translocase</keyword>
<dbReference type="InterPro" id="IPR044722">
    <property type="entry name" value="SecA_SF2_C"/>
</dbReference>
<dbReference type="InterPro" id="IPR011116">
    <property type="entry name" value="SecA_Wing/Scaffold"/>
</dbReference>
<comment type="subcellular location">
    <subcellularLocation>
        <location evidence="1">Membrane</location>
        <topology evidence="1">Peripheral membrane protein</topology>
    </subcellularLocation>
</comment>
<feature type="domain" description="Helicase C-terminal" evidence="12">
    <location>
        <begin position="1"/>
        <end position="152"/>
    </location>
</feature>
<dbReference type="CDD" id="cd18803">
    <property type="entry name" value="SF2_C_secA"/>
    <property type="match status" value="1"/>
</dbReference>
<dbReference type="Pfam" id="PF07516">
    <property type="entry name" value="SecA_SW"/>
    <property type="match status" value="1"/>
</dbReference>
<protein>
    <submittedName>
        <fullName evidence="14">Helicase domain protein</fullName>
    </submittedName>
</protein>
<organism evidence="14 15">
    <name type="scientific">Candidatus Phytoplasma oryzae</name>
    <dbReference type="NCBI Taxonomy" id="203274"/>
    <lineage>
        <taxon>Bacteria</taxon>
        <taxon>Bacillati</taxon>
        <taxon>Mycoplasmatota</taxon>
        <taxon>Mollicutes</taxon>
        <taxon>Acholeplasmatales</taxon>
        <taxon>Acholeplasmataceae</taxon>
        <taxon>Candidatus Phytoplasma</taxon>
        <taxon>16SrXI (Rice yellow dwarf group)</taxon>
    </lineage>
</organism>
<evidence type="ECO:0000256" key="11">
    <source>
        <dbReference type="ARBA" id="ARBA00023136"/>
    </source>
</evidence>
<evidence type="ECO:0000256" key="6">
    <source>
        <dbReference type="ARBA" id="ARBA00022741"/>
    </source>
</evidence>
<feature type="non-terminal residue" evidence="14">
    <location>
        <position position="1"/>
    </location>
</feature>
<dbReference type="SUPFAM" id="SSF52540">
    <property type="entry name" value="P-loop containing nucleoside triphosphate hydrolases"/>
    <property type="match status" value="1"/>
</dbReference>
<keyword evidence="8" id="KW-0653">Protein transport</keyword>
<dbReference type="PANTHER" id="PTHR30612:SF0">
    <property type="entry name" value="CHLOROPLAST PROTEIN-TRANSPORTING ATPASE"/>
    <property type="match status" value="1"/>
</dbReference>
<evidence type="ECO:0000256" key="5">
    <source>
        <dbReference type="ARBA" id="ARBA00022490"/>
    </source>
</evidence>
<dbReference type="InterPro" id="IPR027417">
    <property type="entry name" value="P-loop_NTPase"/>
</dbReference>
<dbReference type="InterPro" id="IPR020937">
    <property type="entry name" value="SecA_CS"/>
</dbReference>
<keyword evidence="3" id="KW-0813">Transport</keyword>
<evidence type="ECO:0000259" key="13">
    <source>
        <dbReference type="PROSITE" id="PS51196"/>
    </source>
</evidence>
<evidence type="ECO:0000313" key="15">
    <source>
        <dbReference type="Proteomes" id="UP000070069"/>
    </source>
</evidence>
<keyword evidence="5" id="KW-0963">Cytoplasm</keyword>
<evidence type="ECO:0000259" key="12">
    <source>
        <dbReference type="PROSITE" id="PS51194"/>
    </source>
</evidence>
<name>A0A139JQE1_9MOLU</name>
<proteinExistence type="inferred from homology"/>
<dbReference type="EMBL" id="LTBM01000008">
    <property type="protein sequence ID" value="KXT29183.1"/>
    <property type="molecule type" value="Genomic_DNA"/>
</dbReference>
<dbReference type="GO" id="GO:0031522">
    <property type="term" value="C:cell envelope Sec protein transport complex"/>
    <property type="evidence" value="ECO:0007669"/>
    <property type="project" value="TreeGrafter"/>
</dbReference>
<comment type="caution">
    <text evidence="14">The sequence shown here is derived from an EMBL/GenBank/DDBJ whole genome shotgun (WGS) entry which is preliminary data.</text>
</comment>
<evidence type="ECO:0000313" key="14">
    <source>
        <dbReference type="EMBL" id="KXT29183.1"/>
    </source>
</evidence>
<dbReference type="SUPFAM" id="SSF81886">
    <property type="entry name" value="Helical scaffold and wing domains of SecA"/>
    <property type="match status" value="1"/>
</dbReference>
<dbReference type="InterPro" id="IPR036266">
    <property type="entry name" value="SecA_Wing/Scaffold_sf"/>
</dbReference>
<keyword evidence="4" id="KW-1003">Cell membrane</keyword>
<dbReference type="Gene3D" id="1.10.3060.10">
    <property type="entry name" value="Helical scaffold and wing domains of SecA"/>
    <property type="match status" value="1"/>
</dbReference>
<evidence type="ECO:0000256" key="7">
    <source>
        <dbReference type="ARBA" id="ARBA00022840"/>
    </source>
</evidence>
<dbReference type="AlphaFoldDB" id="A0A139JQE1"/>
<dbReference type="GO" id="GO:0005886">
    <property type="term" value="C:plasma membrane"/>
    <property type="evidence" value="ECO:0007669"/>
    <property type="project" value="TreeGrafter"/>
</dbReference>
<dbReference type="Pfam" id="PF21090">
    <property type="entry name" value="P-loop_SecA"/>
    <property type="match status" value="2"/>
</dbReference>
<dbReference type="PROSITE" id="PS51196">
    <property type="entry name" value="SECA_MOTOR_DEAD"/>
    <property type="match status" value="1"/>
</dbReference>
<gene>
    <name evidence="14" type="ORF">AXA84_0285</name>
</gene>
<dbReference type="GO" id="GO:0005829">
    <property type="term" value="C:cytosol"/>
    <property type="evidence" value="ECO:0007669"/>
    <property type="project" value="TreeGrafter"/>
</dbReference>
<dbReference type="InterPro" id="IPR000185">
    <property type="entry name" value="SecA"/>
</dbReference>
<dbReference type="GO" id="GO:0006886">
    <property type="term" value="P:intracellular protein transport"/>
    <property type="evidence" value="ECO:0007669"/>
    <property type="project" value="InterPro"/>
</dbReference>
<dbReference type="PANTHER" id="PTHR30612">
    <property type="entry name" value="SECA INNER MEMBRANE COMPONENT OF SEC PROTEIN SECRETION SYSTEM"/>
    <property type="match status" value="1"/>
</dbReference>
<keyword evidence="11" id="KW-0472">Membrane</keyword>
<accession>A0A139JQE1</accession>
<dbReference type="GO" id="GO:0006605">
    <property type="term" value="P:protein targeting"/>
    <property type="evidence" value="ECO:0007669"/>
    <property type="project" value="InterPro"/>
</dbReference>
<dbReference type="PATRIC" id="fig|203274.3.peg.441"/>
<dbReference type="PROSITE" id="PS01312">
    <property type="entry name" value="SECA"/>
    <property type="match status" value="1"/>
</dbReference>
<dbReference type="Gene3D" id="3.40.50.300">
    <property type="entry name" value="P-loop containing nucleotide triphosphate hydrolases"/>
    <property type="match status" value="2"/>
</dbReference>
<feature type="domain" description="SecA family profile" evidence="13">
    <location>
        <begin position="1"/>
        <end position="150"/>
    </location>
</feature>
<reference evidence="14 15" key="1">
    <citation type="submission" date="2016-02" db="EMBL/GenBank/DDBJ databases">
        <title>A draft genome sequence of Candidatus Phytoplasma oryzae strain Mbita1, the causative agent of Napier Grass stunt disease in Kenya.</title>
        <authorList>
            <person name="Fischer A."/>
            <person name="Santa-Cruz I."/>
            <person name="Wambua L."/>
            <person name="Olds C."/>
            <person name="Midega C."/>
            <person name="Dickinson M."/>
            <person name="Kawicha P."/>
            <person name="Khan Z."/>
            <person name="Masiga D."/>
            <person name="Jores J."/>
            <person name="Bernd S."/>
        </authorList>
    </citation>
    <scope>NUCLEOTIDE SEQUENCE [LARGE SCALE GENOMIC DNA]</scope>
    <source>
        <strain evidence="14">Mbita1</strain>
    </source>
</reference>
<dbReference type="GO" id="GO:0043952">
    <property type="term" value="P:protein transport by the Sec complex"/>
    <property type="evidence" value="ECO:0007669"/>
    <property type="project" value="TreeGrafter"/>
</dbReference>
<dbReference type="InterPro" id="IPR014018">
    <property type="entry name" value="SecA_motor_DEAD"/>
</dbReference>
<dbReference type="PROSITE" id="PS51194">
    <property type="entry name" value="HELICASE_CTER"/>
    <property type="match status" value="1"/>
</dbReference>
<dbReference type="Proteomes" id="UP000070069">
    <property type="component" value="Unassembled WGS sequence"/>
</dbReference>
<evidence type="ECO:0000256" key="8">
    <source>
        <dbReference type="ARBA" id="ARBA00022927"/>
    </source>
</evidence>
<comment type="similarity">
    <text evidence="2">Belongs to the SecA family.</text>
</comment>
<dbReference type="GO" id="GO:0017038">
    <property type="term" value="P:protein import"/>
    <property type="evidence" value="ECO:0007669"/>
    <property type="project" value="InterPro"/>
</dbReference>
<keyword evidence="6" id="KW-0547">Nucleotide-binding</keyword>
<keyword evidence="10" id="KW-0811">Translocation</keyword>
<evidence type="ECO:0000256" key="1">
    <source>
        <dbReference type="ARBA" id="ARBA00004170"/>
    </source>
</evidence>
<keyword evidence="14" id="KW-0347">Helicase</keyword>
<evidence type="ECO:0000256" key="4">
    <source>
        <dbReference type="ARBA" id="ARBA00022475"/>
    </source>
</evidence>
<sequence>DVEQRHEKGQPILIGTTNVEVSEQISKILKKKRIRHEILNAKNHFKEAEIIFKAGEKGAITIATNMAGRGTDIRLGQGVKELGGLAVLGTERHESRRIDNQLRGRAGRQGDPGFSRFFVSGEDDLVKRFGGNKIQKLIIFLNKSKEDKKNISSKIFTNFFTNLQKKIESSNFEQRKFVLQFDSVLGLQREIIYKQRRNVLTSSNIESLALILINKTLDGQIENFLNSTINKQKEQYLKKIIDYLENLFFTKQTFILEDFEKIKNFSYSLFKEKIKEIVRDKVKYIFDKRKEKLTLDKQNYYFGILKNIILHNIDNHFKNHIYDMSILRKSINFVSYGQQNSLVIYQNEGQILFNKMIENIALDITSIILKSYLLNNQLHESFIEENHQTLFKFSRLDKQKQNSKKYKKVSYKKKPWD</sequence>